<name>A0A4V6XBA9_9ACTN</name>
<evidence type="ECO:0000313" key="5">
    <source>
        <dbReference type="EMBL" id="TKK83853.1"/>
    </source>
</evidence>
<dbReference type="AlphaFoldDB" id="A0A4V6XBA9"/>
<evidence type="ECO:0000313" key="6">
    <source>
        <dbReference type="Proteomes" id="UP000308705"/>
    </source>
</evidence>
<dbReference type="OrthoDB" id="3170447at2"/>
<dbReference type="Gene3D" id="1.10.10.2840">
    <property type="entry name" value="PucR C-terminal helix-turn-helix domain"/>
    <property type="match status" value="1"/>
</dbReference>
<dbReference type="InterPro" id="IPR041522">
    <property type="entry name" value="CdaR_GGDEF"/>
</dbReference>
<dbReference type="Pfam" id="PF17853">
    <property type="entry name" value="GGDEF_2"/>
    <property type="match status" value="1"/>
</dbReference>
<organism evidence="5 6">
    <name type="scientific">Herbidospora galbida</name>
    <dbReference type="NCBI Taxonomy" id="2575442"/>
    <lineage>
        <taxon>Bacteria</taxon>
        <taxon>Bacillati</taxon>
        <taxon>Actinomycetota</taxon>
        <taxon>Actinomycetes</taxon>
        <taxon>Streptosporangiales</taxon>
        <taxon>Streptosporangiaceae</taxon>
        <taxon>Herbidospora</taxon>
    </lineage>
</organism>
<protein>
    <submittedName>
        <fullName evidence="5">PucR family transcriptional regulator</fullName>
    </submittedName>
</protein>
<accession>A0A4V6XBA9</accession>
<dbReference type="Proteomes" id="UP000308705">
    <property type="component" value="Unassembled WGS sequence"/>
</dbReference>
<dbReference type="InterPro" id="IPR025736">
    <property type="entry name" value="PucR_C-HTH_dom"/>
</dbReference>
<proteinExistence type="inferred from homology"/>
<keyword evidence="6" id="KW-1185">Reference proteome</keyword>
<evidence type="ECO:0000259" key="3">
    <source>
        <dbReference type="Pfam" id="PF13556"/>
    </source>
</evidence>
<dbReference type="PANTHER" id="PTHR33744">
    <property type="entry name" value="CARBOHYDRATE DIACID REGULATOR"/>
    <property type="match status" value="1"/>
</dbReference>
<evidence type="ECO:0000259" key="4">
    <source>
        <dbReference type="Pfam" id="PF17853"/>
    </source>
</evidence>
<feature type="domain" description="Purine catabolism PurC-like" evidence="2">
    <location>
        <begin position="9"/>
        <end position="115"/>
    </location>
</feature>
<comment type="caution">
    <text evidence="5">The sequence shown here is derived from an EMBL/GenBank/DDBJ whole genome shotgun (WGS) entry which is preliminary data.</text>
</comment>
<feature type="domain" description="PucR C-terminal helix-turn-helix" evidence="3">
    <location>
        <begin position="430"/>
        <end position="488"/>
    </location>
</feature>
<dbReference type="InterPro" id="IPR012914">
    <property type="entry name" value="PucR_dom"/>
</dbReference>
<dbReference type="PANTHER" id="PTHR33744:SF17">
    <property type="entry name" value="CONSERVED PROTEIN"/>
    <property type="match status" value="1"/>
</dbReference>
<dbReference type="Pfam" id="PF07905">
    <property type="entry name" value="PucR"/>
    <property type="match status" value="1"/>
</dbReference>
<dbReference type="Pfam" id="PF13556">
    <property type="entry name" value="HTH_30"/>
    <property type="match status" value="1"/>
</dbReference>
<dbReference type="RefSeq" id="WP_137250796.1">
    <property type="nucleotide sequence ID" value="NZ_SZQA01000040.1"/>
</dbReference>
<reference evidence="5 6" key="1">
    <citation type="submission" date="2019-04" db="EMBL/GenBank/DDBJ databases">
        <title>Herbidospora sp. NEAU-GS14.nov., a novel actinomycete isolated from soil.</title>
        <authorList>
            <person name="Han L."/>
        </authorList>
    </citation>
    <scope>NUCLEOTIDE SEQUENCE [LARGE SCALE GENOMIC DNA]</scope>
    <source>
        <strain evidence="5 6">NEAU-GS14</strain>
    </source>
</reference>
<dbReference type="InterPro" id="IPR051448">
    <property type="entry name" value="CdaR-like_regulators"/>
</dbReference>
<evidence type="ECO:0000256" key="1">
    <source>
        <dbReference type="ARBA" id="ARBA00006754"/>
    </source>
</evidence>
<sequence>MQISELLAHETLRLILLTGEPVGEITGVVVTDLPRPGRYLSGGELVLTGMMWRHRPADSAVFVDHLVRAGVTALAAGDARLGHVPEDLVDACRERGLALVEVPIEVSFGAVIDVVDRRMAGEQRLALGRHRRIFAAVAEGAGLPEFFRMAHDELGVTGGVISATGRVIAGEVPDASRMAYEFLRAVRLPHVTADPRTIFTVDRSHRVAGWALVLDGDVNPEIGFELAACVALERTRMEEGRRVERRLLEQLIGLAGSADLPELSARMRTCGLDVASPYAIVACTALRAAASDGPDAATLGGLVLEEMLDRTVVAVAAADAGLALVPLGDSVEELTTSLKARLAALSAPGVRLSVGVSAALTGPAAIRGGIEEAGYARRMADARDGGLVTSDEIYTHALLLATVPDDIRRGFASRLLDPLFGYDRKHQADLVRTLSTFLDCAGSWNVCAERLHVHVNTVRYRIRRVEELTGRNLTTMADRVDLYLALRAS</sequence>
<dbReference type="EMBL" id="SZQA01000040">
    <property type="protein sequence ID" value="TKK83853.1"/>
    <property type="molecule type" value="Genomic_DNA"/>
</dbReference>
<feature type="domain" description="CdaR GGDEF-like" evidence="4">
    <location>
        <begin position="256"/>
        <end position="379"/>
    </location>
</feature>
<comment type="similarity">
    <text evidence="1">Belongs to the CdaR family.</text>
</comment>
<evidence type="ECO:0000259" key="2">
    <source>
        <dbReference type="Pfam" id="PF07905"/>
    </source>
</evidence>
<dbReference type="InterPro" id="IPR042070">
    <property type="entry name" value="PucR_C-HTH_sf"/>
</dbReference>
<gene>
    <name evidence="5" type="ORF">FDA94_32005</name>
</gene>